<protein>
    <submittedName>
        <fullName evidence="5">Integrase</fullName>
    </submittedName>
</protein>
<dbReference type="SUPFAM" id="SSF56349">
    <property type="entry name" value="DNA breaking-rejoining enzymes"/>
    <property type="match status" value="1"/>
</dbReference>
<dbReference type="InterPro" id="IPR002104">
    <property type="entry name" value="Integrase_catalytic"/>
</dbReference>
<evidence type="ECO:0000313" key="6">
    <source>
        <dbReference type="Proteomes" id="UP000260812"/>
    </source>
</evidence>
<dbReference type="Pfam" id="PF00589">
    <property type="entry name" value="Phage_integrase"/>
    <property type="match status" value="1"/>
</dbReference>
<dbReference type="GO" id="GO:0003677">
    <property type="term" value="F:DNA binding"/>
    <property type="evidence" value="ECO:0007669"/>
    <property type="project" value="UniProtKB-KW"/>
</dbReference>
<reference evidence="5" key="1">
    <citation type="submission" date="2018-08" db="EMBL/GenBank/DDBJ databases">
        <title>A genome reference for cultivated species of the human gut microbiota.</title>
        <authorList>
            <person name="Zou Y."/>
            <person name="Xue W."/>
            <person name="Luo G."/>
        </authorList>
    </citation>
    <scope>NUCLEOTIDE SEQUENCE [LARGE SCALE GENOMIC DNA]</scope>
    <source>
        <strain evidence="5">TF05-5AC</strain>
    </source>
</reference>
<dbReference type="RefSeq" id="WP_117545798.1">
    <property type="nucleotide sequence ID" value="NZ_QVLV01000034.1"/>
</dbReference>
<dbReference type="InterPro" id="IPR010998">
    <property type="entry name" value="Integrase_recombinase_N"/>
</dbReference>
<evidence type="ECO:0000256" key="3">
    <source>
        <dbReference type="SAM" id="MobiDB-lite"/>
    </source>
</evidence>
<keyword evidence="2" id="KW-0233">DNA recombination</keyword>
<dbReference type="GeneID" id="97990408"/>
<proteinExistence type="predicted"/>
<organism evidence="5 6">
    <name type="scientific">Eisenbergiella massiliensis</name>
    <dbReference type="NCBI Taxonomy" id="1720294"/>
    <lineage>
        <taxon>Bacteria</taxon>
        <taxon>Bacillati</taxon>
        <taxon>Bacillota</taxon>
        <taxon>Clostridia</taxon>
        <taxon>Lachnospirales</taxon>
        <taxon>Lachnospiraceae</taxon>
        <taxon>Eisenbergiella</taxon>
    </lineage>
</organism>
<accession>A0A3E3HVP2</accession>
<feature type="region of interest" description="Disordered" evidence="3">
    <location>
        <begin position="125"/>
        <end position="145"/>
    </location>
</feature>
<dbReference type="GO" id="GO:0006310">
    <property type="term" value="P:DNA recombination"/>
    <property type="evidence" value="ECO:0007669"/>
    <property type="project" value="UniProtKB-KW"/>
</dbReference>
<evidence type="ECO:0000256" key="1">
    <source>
        <dbReference type="ARBA" id="ARBA00023125"/>
    </source>
</evidence>
<keyword evidence="1" id="KW-0238">DNA-binding</keyword>
<evidence type="ECO:0000256" key="2">
    <source>
        <dbReference type="ARBA" id="ARBA00023172"/>
    </source>
</evidence>
<gene>
    <name evidence="5" type="ORF">DXC51_27040</name>
</gene>
<dbReference type="Proteomes" id="UP000260812">
    <property type="component" value="Unassembled WGS sequence"/>
</dbReference>
<sequence>MPTAKKLPSGSWRCQAFSHYEMVIDPKTGVQKKKRIYESFTCDDPSRAGKLEAEKAALEFLETKKNHAYSKMTLRQAIDKYITDSDAVLSPTTINGYKIIRDNGFQDLMDLRLRDITNDKLREAVNKESKRPSTSKRSKGQPISPKTVSNEFGLLTAVLKLYHPKLNTDVKLPAKINNMKELLPPEVIFNVVCGTKIELPVLLAMWLSFTISEIKGLTKSKSIQGNYITIVEVVVHVAGEDIAKKQAKEFTRTRRHRIPPYIKKLIDNVQTDQLVTMSGKAVSNKFSRLLEKNNLPHISFHDLRHVNASVMAMLKIPDKYAQERGGWKTDAVMKKTYMQTFSDERRRVDNIIDDYFERQIGLEENSDSLPGYMEWLNAMGYKDTPALREKYKNFTQNIT</sequence>
<keyword evidence="6" id="KW-1185">Reference proteome</keyword>
<dbReference type="AlphaFoldDB" id="A0A3E3HVP2"/>
<dbReference type="Gene3D" id="1.10.150.130">
    <property type="match status" value="1"/>
</dbReference>
<dbReference type="GO" id="GO:0015074">
    <property type="term" value="P:DNA integration"/>
    <property type="evidence" value="ECO:0007669"/>
    <property type="project" value="InterPro"/>
</dbReference>
<name>A0A3E3HVP2_9FIRM</name>
<feature type="domain" description="Tyr recombinase" evidence="4">
    <location>
        <begin position="276"/>
        <end position="340"/>
    </location>
</feature>
<dbReference type="Gene3D" id="1.10.443.10">
    <property type="entry name" value="Intergrase catalytic core"/>
    <property type="match status" value="1"/>
</dbReference>
<dbReference type="EMBL" id="QVLV01000034">
    <property type="protein sequence ID" value="RGE55904.1"/>
    <property type="molecule type" value="Genomic_DNA"/>
</dbReference>
<comment type="caution">
    <text evidence="5">The sequence shown here is derived from an EMBL/GenBank/DDBJ whole genome shotgun (WGS) entry which is preliminary data.</text>
</comment>
<dbReference type="InterPro" id="IPR011010">
    <property type="entry name" value="DNA_brk_join_enz"/>
</dbReference>
<evidence type="ECO:0000313" key="5">
    <source>
        <dbReference type="EMBL" id="RGE55904.1"/>
    </source>
</evidence>
<dbReference type="InterPro" id="IPR013762">
    <property type="entry name" value="Integrase-like_cat_sf"/>
</dbReference>
<evidence type="ECO:0000259" key="4">
    <source>
        <dbReference type="Pfam" id="PF00589"/>
    </source>
</evidence>